<comment type="cofactor">
    <cofactor evidence="6">
        <name>FAD</name>
        <dbReference type="ChEBI" id="CHEBI:57692"/>
    </cofactor>
    <text evidence="6">Binds 1 FAD per subunit.</text>
</comment>
<dbReference type="InterPro" id="IPR036188">
    <property type="entry name" value="FAD/NAD-bd_sf"/>
</dbReference>
<evidence type="ECO:0000259" key="8">
    <source>
        <dbReference type="Pfam" id="PF02852"/>
    </source>
</evidence>
<evidence type="ECO:0000256" key="2">
    <source>
        <dbReference type="ARBA" id="ARBA00022630"/>
    </source>
</evidence>
<accession>A0A221T2C9</accession>
<keyword evidence="11" id="KW-1185">Reference proteome</keyword>
<dbReference type="InterPro" id="IPR001100">
    <property type="entry name" value="Pyr_nuc-diS_OxRdtase"/>
</dbReference>
<dbReference type="PIRSF" id="PIRSF000350">
    <property type="entry name" value="Mercury_reductase_MerA"/>
    <property type="match status" value="1"/>
</dbReference>
<evidence type="ECO:0000256" key="5">
    <source>
        <dbReference type="PIRSR" id="PIRSR000350-2"/>
    </source>
</evidence>
<proteinExistence type="inferred from homology"/>
<keyword evidence="3 6" id="KW-0274">FAD</keyword>
<feature type="binding site" evidence="6">
    <location>
        <position position="325"/>
    </location>
    <ligand>
        <name>FAD</name>
        <dbReference type="ChEBI" id="CHEBI:57692"/>
    </ligand>
</feature>
<dbReference type="InterPro" id="IPR016156">
    <property type="entry name" value="FAD/NAD-linked_Rdtase_dimer_sf"/>
</dbReference>
<evidence type="ECO:0000256" key="7">
    <source>
        <dbReference type="PIRSR" id="PIRSR000350-4"/>
    </source>
</evidence>
<dbReference type="Proteomes" id="UP000259030">
    <property type="component" value="Plasmid pDFI2"/>
</dbReference>
<dbReference type="EMBL" id="CP021083">
    <property type="protein sequence ID" value="ASN83052.1"/>
    <property type="molecule type" value="Genomic_DNA"/>
</dbReference>
<feature type="binding site" evidence="6">
    <location>
        <begin position="194"/>
        <end position="201"/>
    </location>
    <ligand>
        <name>NAD(+)</name>
        <dbReference type="ChEBI" id="CHEBI:57540"/>
    </ligand>
</feature>
<comment type="similarity">
    <text evidence="1">Belongs to the class-I pyridine nucleotide-disulfide oxidoreductase family.</text>
</comment>
<gene>
    <name evidence="10" type="ORF">DFI_17915</name>
</gene>
<feature type="active site" description="Proton acceptor" evidence="5">
    <location>
        <position position="458"/>
    </location>
</feature>
<dbReference type="Pfam" id="PF07992">
    <property type="entry name" value="Pyr_redox_2"/>
    <property type="match status" value="1"/>
</dbReference>
<dbReference type="AlphaFoldDB" id="A0A221T2C9"/>
<dbReference type="GO" id="GO:0050660">
    <property type="term" value="F:flavin adenine dinucleotide binding"/>
    <property type="evidence" value="ECO:0007669"/>
    <property type="project" value="TreeGrafter"/>
</dbReference>
<evidence type="ECO:0000256" key="1">
    <source>
        <dbReference type="ARBA" id="ARBA00007532"/>
    </source>
</evidence>
<keyword evidence="6" id="KW-0520">NAD</keyword>
<dbReference type="Gene3D" id="3.50.50.60">
    <property type="entry name" value="FAD/NAD(P)-binding domain"/>
    <property type="match status" value="2"/>
</dbReference>
<keyword evidence="10" id="KW-0614">Plasmid</keyword>
<keyword evidence="2" id="KW-0285">Flavoprotein</keyword>
<reference evidence="10 11" key="1">
    <citation type="submission" date="2017-05" db="EMBL/GenBank/DDBJ databases">
        <title>The complete genome sequence of Deinococcus ficus isolated from the rhizosphere of the Ficus religiosa L. in Taiwan.</title>
        <authorList>
            <person name="Wu K.-M."/>
            <person name="Liao T.-L."/>
            <person name="Liu Y.-M."/>
            <person name="Young C.-C."/>
            <person name="Tsai S.-F."/>
        </authorList>
    </citation>
    <scope>NUCLEOTIDE SEQUENCE [LARGE SCALE GENOMIC DNA]</scope>
    <source>
        <strain evidence="10 11">CC-FR2-10</strain>
        <plasmid evidence="11">pdfi2</plasmid>
    </source>
</reference>
<dbReference type="PANTHER" id="PTHR43014:SF2">
    <property type="entry name" value="MERCURIC REDUCTASE"/>
    <property type="match status" value="1"/>
</dbReference>
<dbReference type="PRINTS" id="PR00411">
    <property type="entry name" value="PNDRDTASEI"/>
</dbReference>
<feature type="domain" description="FAD/NAD(P)-binding" evidence="9">
    <location>
        <begin position="20"/>
        <end position="338"/>
    </location>
</feature>
<dbReference type="Gene3D" id="3.30.390.30">
    <property type="match status" value="1"/>
</dbReference>
<dbReference type="Pfam" id="PF02852">
    <property type="entry name" value="Pyr_redox_dim"/>
    <property type="match status" value="1"/>
</dbReference>
<feature type="binding site" evidence="6">
    <location>
        <position position="217"/>
    </location>
    <ligand>
        <name>NAD(+)</name>
        <dbReference type="ChEBI" id="CHEBI:57540"/>
    </ligand>
</feature>
<feature type="binding site" evidence="6">
    <location>
        <position position="65"/>
    </location>
    <ligand>
        <name>FAD</name>
        <dbReference type="ChEBI" id="CHEBI:57692"/>
    </ligand>
</feature>
<dbReference type="KEGG" id="dfc:DFI_17915"/>
<sequence>MSDDRSPSTPPAAEALTRCDALVLGAGQAGGPLARALTDAGRRVVLVEATHVGGTCVNEGCTPTKTMIASARVAHLARRAGEYGVHAGKVHVDFPAVQARKDEVVAQFRSGNEQGLTEAGVEVVMGRARFTGPHAVQVALPDGTHRAFEAPLVFINTGARPTWPDLPGLQDVDALDSTGLLGLKERPEKLLILGGGPVALEFAQAFARFGSDVTVLERGERLLEREDEDVAAALTEALTADGVTVLCGHQALEARRAEGGLSLRVRGPKGEKTLHGTHLLVAVGRTPNTDDLGLDAAGVEVDDHGHICVNDDLLTGVDGVYALGDVRGGPAYTHAAYDDYRIVRDALLHGTHRSWRDRLVPYTVFTDPELARIGLDEQGAHEQERPARVYTLPMSKVARATETGETRGLIRAVVEASTDRLLGATVLGAGGGELLSVLQVALHGGLTAADLREGIFSHPTWSEALNNLFMQDPVEVPGAQERNDPR</sequence>
<dbReference type="SUPFAM" id="SSF55424">
    <property type="entry name" value="FAD/NAD-linked reductases, dimerisation (C-terminal) domain"/>
    <property type="match status" value="1"/>
</dbReference>
<dbReference type="STRING" id="317577.GCA_000419625_03314"/>
<dbReference type="RefSeq" id="WP_051307520.1">
    <property type="nucleotide sequence ID" value="NZ_CP021083.1"/>
</dbReference>
<dbReference type="SUPFAM" id="SSF51905">
    <property type="entry name" value="FAD/NAD(P)-binding domain"/>
    <property type="match status" value="1"/>
</dbReference>
<feature type="binding site" evidence="6">
    <location>
        <position position="284"/>
    </location>
    <ligand>
        <name>NAD(+)</name>
        <dbReference type="ChEBI" id="CHEBI:57540"/>
    </ligand>
</feature>
<keyword evidence="6" id="KW-0547">Nucleotide-binding</keyword>
<dbReference type="GO" id="GO:0003955">
    <property type="term" value="F:NAD(P)H dehydrogenase (quinone) activity"/>
    <property type="evidence" value="ECO:0007669"/>
    <property type="project" value="TreeGrafter"/>
</dbReference>
<dbReference type="PRINTS" id="PR00368">
    <property type="entry name" value="FADPNR"/>
</dbReference>
<feature type="disulfide bond" description="Redox-active" evidence="7">
    <location>
        <begin position="56"/>
        <end position="61"/>
    </location>
</feature>
<evidence type="ECO:0000256" key="6">
    <source>
        <dbReference type="PIRSR" id="PIRSR000350-3"/>
    </source>
</evidence>
<geneLocation type="plasmid" evidence="11">
    <name>pdfi2</name>
</geneLocation>
<dbReference type="PANTHER" id="PTHR43014">
    <property type="entry name" value="MERCURIC REDUCTASE"/>
    <property type="match status" value="1"/>
</dbReference>
<evidence type="ECO:0000313" key="10">
    <source>
        <dbReference type="EMBL" id="ASN83052.1"/>
    </source>
</evidence>
<evidence type="ECO:0000256" key="3">
    <source>
        <dbReference type="ARBA" id="ARBA00022827"/>
    </source>
</evidence>
<dbReference type="InterPro" id="IPR004099">
    <property type="entry name" value="Pyr_nucl-diS_OxRdtase_dimer"/>
</dbReference>
<feature type="domain" description="Pyridine nucleotide-disulphide oxidoreductase dimerisation" evidence="8">
    <location>
        <begin position="360"/>
        <end position="467"/>
    </location>
</feature>
<evidence type="ECO:0000256" key="4">
    <source>
        <dbReference type="ARBA" id="ARBA00023002"/>
    </source>
</evidence>
<organism evidence="10 11">
    <name type="scientific">Deinococcus ficus</name>
    <dbReference type="NCBI Taxonomy" id="317577"/>
    <lineage>
        <taxon>Bacteria</taxon>
        <taxon>Thermotogati</taxon>
        <taxon>Deinococcota</taxon>
        <taxon>Deinococci</taxon>
        <taxon>Deinococcales</taxon>
        <taxon>Deinococcaceae</taxon>
        <taxon>Deinococcus</taxon>
    </lineage>
</organism>
<keyword evidence="4" id="KW-0560">Oxidoreductase</keyword>
<protein>
    <submittedName>
        <fullName evidence="10">Mercuric reductase</fullName>
    </submittedName>
</protein>
<dbReference type="InterPro" id="IPR023753">
    <property type="entry name" value="FAD/NAD-binding_dom"/>
</dbReference>
<name>A0A221T2C9_9DEIO</name>
<evidence type="ECO:0000259" key="9">
    <source>
        <dbReference type="Pfam" id="PF07992"/>
    </source>
</evidence>
<dbReference type="FunFam" id="3.30.390.30:FF:000001">
    <property type="entry name" value="Dihydrolipoyl dehydrogenase"/>
    <property type="match status" value="1"/>
</dbReference>
<evidence type="ECO:0000313" key="11">
    <source>
        <dbReference type="Proteomes" id="UP000259030"/>
    </source>
</evidence>